<dbReference type="SUPFAM" id="SSF55729">
    <property type="entry name" value="Acyl-CoA N-acyltransferases (Nat)"/>
    <property type="match status" value="1"/>
</dbReference>
<feature type="region of interest" description="Disordered" evidence="1">
    <location>
        <begin position="169"/>
        <end position="208"/>
    </location>
</feature>
<dbReference type="RefSeq" id="XP_013088269.2">
    <property type="nucleotide sequence ID" value="XM_013232815.2"/>
</dbReference>
<dbReference type="InterPro" id="IPR039840">
    <property type="entry name" value="NAA80"/>
</dbReference>
<dbReference type="VEuPathDB" id="VectorBase:BGLAX_040504"/>
<dbReference type="GO" id="GO:0008080">
    <property type="term" value="F:N-acetyltransferase activity"/>
    <property type="evidence" value="ECO:0007669"/>
    <property type="project" value="InterPro"/>
</dbReference>
<dbReference type="Gene3D" id="3.40.630.30">
    <property type="match status" value="1"/>
</dbReference>
<dbReference type="PANTHER" id="PTHR13538">
    <property type="entry name" value="N-ACETYLTRANSFERASE 6"/>
    <property type="match status" value="1"/>
</dbReference>
<name>A0A2C9LX31_BIOGL</name>
<dbReference type="InterPro" id="IPR016181">
    <property type="entry name" value="Acyl_CoA_acyltransferase"/>
</dbReference>
<dbReference type="CDD" id="cd04301">
    <property type="entry name" value="NAT_SF"/>
    <property type="match status" value="1"/>
</dbReference>
<dbReference type="GO" id="GO:1905502">
    <property type="term" value="F:acetyl-CoA binding"/>
    <property type="evidence" value="ECO:0007669"/>
    <property type="project" value="TreeGrafter"/>
</dbReference>
<protein>
    <recommendedName>
        <fullName evidence="2">N-acetyltransferase domain-containing protein</fullName>
    </recommendedName>
</protein>
<evidence type="ECO:0000313" key="4">
    <source>
        <dbReference type="Proteomes" id="UP000076420"/>
    </source>
</evidence>
<dbReference type="InterPro" id="IPR000182">
    <property type="entry name" value="GNAT_dom"/>
</dbReference>
<dbReference type="AlphaFoldDB" id="A0A2C9LX31"/>
<dbReference type="EnsemblMetazoa" id="BGLB035857-RA">
    <property type="protein sequence ID" value="BGLB035857-PA"/>
    <property type="gene ID" value="BGLB035857"/>
</dbReference>
<gene>
    <name evidence="3" type="primary">106072440</name>
</gene>
<dbReference type="GO" id="GO:0005737">
    <property type="term" value="C:cytoplasm"/>
    <property type="evidence" value="ECO:0007669"/>
    <property type="project" value="TreeGrafter"/>
</dbReference>
<dbReference type="VEuPathDB" id="VectorBase:BGLB035857"/>
<proteinExistence type="predicted"/>
<dbReference type="OrthoDB" id="329272at2759"/>
<dbReference type="Pfam" id="PF00583">
    <property type="entry name" value="Acetyltransf_1"/>
    <property type="match status" value="1"/>
</dbReference>
<reference evidence="3" key="1">
    <citation type="submission" date="2020-05" db="UniProtKB">
        <authorList>
            <consortium name="EnsemblMetazoa"/>
        </authorList>
    </citation>
    <scope>IDENTIFICATION</scope>
    <source>
        <strain evidence="3">BB02</strain>
    </source>
</reference>
<evidence type="ECO:0000259" key="2">
    <source>
        <dbReference type="PROSITE" id="PS51186"/>
    </source>
</evidence>
<dbReference type="Proteomes" id="UP000076420">
    <property type="component" value="Unassembled WGS sequence"/>
</dbReference>
<evidence type="ECO:0000313" key="3">
    <source>
        <dbReference type="EnsemblMetazoa" id="BGLB035857-PB"/>
    </source>
</evidence>
<evidence type="ECO:0000256" key="1">
    <source>
        <dbReference type="SAM" id="MobiDB-lite"/>
    </source>
</evidence>
<dbReference type="EnsemblMetazoa" id="BGLB035857-RB">
    <property type="protein sequence ID" value="BGLB035857-PB"/>
    <property type="gene ID" value="BGLB035857"/>
</dbReference>
<dbReference type="STRING" id="6526.A0A2C9LX31"/>
<feature type="domain" description="N-acetyltransferase" evidence="2">
    <location>
        <begin position="1"/>
        <end position="149"/>
    </location>
</feature>
<feature type="compositionally biased region" description="Polar residues" evidence="1">
    <location>
        <begin position="169"/>
        <end position="192"/>
    </location>
</feature>
<feature type="compositionally biased region" description="Pro residues" evidence="1">
    <location>
        <begin position="194"/>
        <end position="204"/>
    </location>
</feature>
<accession>A0A2C9LX31</accession>
<organism evidence="3 4">
    <name type="scientific">Biomphalaria glabrata</name>
    <name type="common">Bloodfluke planorb</name>
    <name type="synonym">Freshwater snail</name>
    <dbReference type="NCBI Taxonomy" id="6526"/>
    <lineage>
        <taxon>Eukaryota</taxon>
        <taxon>Metazoa</taxon>
        <taxon>Spiralia</taxon>
        <taxon>Lophotrochozoa</taxon>
        <taxon>Mollusca</taxon>
        <taxon>Gastropoda</taxon>
        <taxon>Heterobranchia</taxon>
        <taxon>Euthyneura</taxon>
        <taxon>Panpulmonata</taxon>
        <taxon>Hygrophila</taxon>
        <taxon>Lymnaeoidea</taxon>
        <taxon>Planorbidae</taxon>
        <taxon>Biomphalaria</taxon>
    </lineage>
</organism>
<dbReference type="PROSITE" id="PS51186">
    <property type="entry name" value="GNAT"/>
    <property type="match status" value="1"/>
</dbReference>
<sequence length="229" mass="25686">MEVVPLHKHLEYTEKCVQILNTYWPRSTAAREHSLAKSCDHMPISLAFITKPSEVIGYSRISSVQGIKNACLIESVIIEESLRGKGLGRILMKLTEDFAKSRLGIKSVYLSTLDQEGFYSKLGYVPCKPVISLGDNADKVSKEMLQKFARLQLDLELNGTTKIEEQENQLTAQENSHTKHNSVTQPDSSQDSFIPPPPPLPAPKPTAHSYSRAVLRLNPEKVVWMKKDI</sequence>
<dbReference type="RefSeq" id="XP_013088270.2">
    <property type="nucleotide sequence ID" value="XM_013232816.2"/>
</dbReference>
<dbReference type="KEGG" id="bgt:106072440"/>
<dbReference type="PANTHER" id="PTHR13538:SF4">
    <property type="entry name" value="N-ALPHA-ACETYLTRANSFERASE 80"/>
    <property type="match status" value="1"/>
</dbReference>